<reference evidence="6 7" key="1">
    <citation type="submission" date="2014-08" db="EMBL/GenBank/DDBJ databases">
        <title>Comparative genomics of the Paenibacillus odorifer group.</title>
        <authorList>
            <person name="den Bakker H.C."/>
            <person name="Tsai Y.-C."/>
            <person name="Martin N."/>
            <person name="Korlach J."/>
            <person name="Wiedmann M."/>
        </authorList>
    </citation>
    <scope>NUCLEOTIDE SEQUENCE [LARGE SCALE GENOMIC DNA]</scope>
    <source>
        <strain evidence="6 7">DSM 1735</strain>
    </source>
</reference>
<dbReference type="Gene3D" id="3.30.450.40">
    <property type="match status" value="1"/>
</dbReference>
<dbReference type="PANTHER" id="PTHR30136:SF24">
    <property type="entry name" value="HTH-TYPE TRANSCRIPTIONAL REPRESSOR ALLR"/>
    <property type="match status" value="1"/>
</dbReference>
<keyword evidence="7" id="KW-1185">Reference proteome</keyword>
<evidence type="ECO:0000259" key="5">
    <source>
        <dbReference type="PROSITE" id="PS51078"/>
    </source>
</evidence>
<dbReference type="GO" id="GO:0003677">
    <property type="term" value="F:DNA binding"/>
    <property type="evidence" value="ECO:0007669"/>
    <property type="project" value="UniProtKB-KW"/>
</dbReference>
<dbReference type="EMBL" id="CP009288">
    <property type="protein sequence ID" value="AIQ14456.1"/>
    <property type="molecule type" value="Genomic_DNA"/>
</dbReference>
<dbReference type="SUPFAM" id="SSF55781">
    <property type="entry name" value="GAF domain-like"/>
    <property type="match status" value="1"/>
</dbReference>
<dbReference type="PANTHER" id="PTHR30136">
    <property type="entry name" value="HELIX-TURN-HELIX TRANSCRIPTIONAL REGULATOR, ICLR FAMILY"/>
    <property type="match status" value="1"/>
</dbReference>
<dbReference type="STRING" id="44251.PDUR_23030"/>
<gene>
    <name evidence="6" type="ORF">PDUR_23030</name>
</gene>
<dbReference type="Gene3D" id="1.10.10.10">
    <property type="entry name" value="Winged helix-like DNA-binding domain superfamily/Winged helix DNA-binding domain"/>
    <property type="match status" value="1"/>
</dbReference>
<dbReference type="InterPro" id="IPR036388">
    <property type="entry name" value="WH-like_DNA-bd_sf"/>
</dbReference>
<evidence type="ECO:0000256" key="2">
    <source>
        <dbReference type="ARBA" id="ARBA00023125"/>
    </source>
</evidence>
<protein>
    <recommendedName>
        <fullName evidence="8">IclR family transcriptional regulator</fullName>
    </recommendedName>
</protein>
<keyword evidence="1" id="KW-0805">Transcription regulation</keyword>
<evidence type="ECO:0000313" key="7">
    <source>
        <dbReference type="Proteomes" id="UP000029409"/>
    </source>
</evidence>
<dbReference type="SUPFAM" id="SSF46785">
    <property type="entry name" value="Winged helix' DNA-binding domain"/>
    <property type="match status" value="1"/>
</dbReference>
<dbReference type="InterPro" id="IPR014757">
    <property type="entry name" value="Tscrpt_reg_IclR_C"/>
</dbReference>
<evidence type="ECO:0000259" key="4">
    <source>
        <dbReference type="PROSITE" id="PS51077"/>
    </source>
</evidence>
<feature type="domain" description="HTH iclR-type" evidence="4">
    <location>
        <begin position="6"/>
        <end position="65"/>
    </location>
</feature>
<evidence type="ECO:0000256" key="1">
    <source>
        <dbReference type="ARBA" id="ARBA00023015"/>
    </source>
</evidence>
<dbReference type="SMART" id="SM00346">
    <property type="entry name" value="HTH_ICLR"/>
    <property type="match status" value="1"/>
</dbReference>
<organism evidence="6 7">
    <name type="scientific">Paenibacillus durus</name>
    <name type="common">Paenibacillus azotofixans</name>
    <dbReference type="NCBI Taxonomy" id="44251"/>
    <lineage>
        <taxon>Bacteria</taxon>
        <taxon>Bacillati</taxon>
        <taxon>Bacillota</taxon>
        <taxon>Bacilli</taxon>
        <taxon>Bacillales</taxon>
        <taxon>Paenibacillaceae</taxon>
        <taxon>Paenibacillus</taxon>
    </lineage>
</organism>
<evidence type="ECO:0008006" key="8">
    <source>
        <dbReference type="Google" id="ProtNLM"/>
    </source>
</evidence>
<sequence>MKQYESATLKKGLSILEALRQSEPMKLTDIMRLLGLNKSTTFRLLYTLEVAGYVKKEEHLYSLTEKVGGGTTASANPRLDWIAVPPLNQLSQEVGETLYIGILNGINVVTTQVVEGTHSMRIHSKVGDYAYVHLSAFGKVILAHLDEGKRETVLNNITLQKNTKNTFADLHLLREHLKVIRQQGYAIDDEETEIGLRCIAAPIFHKGEAIAAVALSGPSARLTKKKDRALSKKLLACSVQISSLLDK</sequence>
<evidence type="ECO:0000313" key="6">
    <source>
        <dbReference type="EMBL" id="AIQ14456.1"/>
    </source>
</evidence>
<accession>A0A089HR44</accession>
<dbReference type="PROSITE" id="PS51077">
    <property type="entry name" value="HTH_ICLR"/>
    <property type="match status" value="1"/>
</dbReference>
<keyword evidence="3" id="KW-0804">Transcription</keyword>
<dbReference type="Pfam" id="PF01614">
    <property type="entry name" value="IclR_C"/>
    <property type="match status" value="1"/>
</dbReference>
<dbReference type="InterPro" id="IPR036390">
    <property type="entry name" value="WH_DNA-bd_sf"/>
</dbReference>
<dbReference type="InterPro" id="IPR005471">
    <property type="entry name" value="Tscrpt_reg_IclR_N"/>
</dbReference>
<dbReference type="Pfam" id="PF09339">
    <property type="entry name" value="HTH_IclR"/>
    <property type="match status" value="1"/>
</dbReference>
<dbReference type="AlphaFoldDB" id="A0A089HR44"/>
<feature type="domain" description="IclR-ED" evidence="5">
    <location>
        <begin position="65"/>
        <end position="247"/>
    </location>
</feature>
<dbReference type="InterPro" id="IPR050707">
    <property type="entry name" value="HTH_MetabolicPath_Reg"/>
</dbReference>
<keyword evidence="2" id="KW-0238">DNA-binding</keyword>
<proteinExistence type="predicted"/>
<dbReference type="Proteomes" id="UP000029409">
    <property type="component" value="Chromosome"/>
</dbReference>
<dbReference type="GO" id="GO:0045892">
    <property type="term" value="P:negative regulation of DNA-templated transcription"/>
    <property type="evidence" value="ECO:0007669"/>
    <property type="project" value="UniProtKB-ARBA"/>
</dbReference>
<name>A0A089HR44_PAEDU</name>
<dbReference type="KEGG" id="pdu:PDUR_23030"/>
<dbReference type="eggNOG" id="COG1414">
    <property type="taxonomic scope" value="Bacteria"/>
</dbReference>
<dbReference type="PROSITE" id="PS51078">
    <property type="entry name" value="ICLR_ED"/>
    <property type="match status" value="1"/>
</dbReference>
<evidence type="ECO:0000256" key="3">
    <source>
        <dbReference type="ARBA" id="ARBA00023163"/>
    </source>
</evidence>
<dbReference type="GO" id="GO:0003700">
    <property type="term" value="F:DNA-binding transcription factor activity"/>
    <property type="evidence" value="ECO:0007669"/>
    <property type="project" value="TreeGrafter"/>
</dbReference>
<dbReference type="InterPro" id="IPR029016">
    <property type="entry name" value="GAF-like_dom_sf"/>
</dbReference>